<sequence length="418" mass="46193">MAILARHGAKIAEEILIVWKGNKYRAWVQEEEGEWSPNFVTWGDKDMMEEVVPLENNEKSPEVCMEDDKSGESEATKGLHGEGGNMGKTSYDCGTLMEPQYAVESRVQEVYFFEAEVKTLDDEVGPKVFFKAHKVNSSKGLSKKNKGGLTSMGKGAGPQSSNSRRPGPIPDLNLHAEDPFDIDRIIWDGAFMEGVKKRKAVIDFSNTFTQEEAALKRSKKWVEVRSQFSRDEANTQIVDGAEEKAEKIEDGDSNMGSELANEVKDTVEVGMMTGVGGVQDIPVNNNLTGFWKDILAVDKDLRKAGIQKPRKPGSSTSVQYFIRQNLVHPRCLKMKTAMLNVISFFSGKSRQGGSMLGVISFFFGKSWQGHTMLGVISFFFGKSRKGNAMLGVISFFSGTSRQGNAMLGVISFFSGRSL</sequence>
<reference evidence="1 2" key="2">
    <citation type="journal article" date="2022" name="Mol. Ecol. Resour.">
        <title>The genomes of chicory, endive, great burdock and yacon provide insights into Asteraceae paleo-polyploidization history and plant inulin production.</title>
        <authorList>
            <person name="Fan W."/>
            <person name="Wang S."/>
            <person name="Wang H."/>
            <person name="Wang A."/>
            <person name="Jiang F."/>
            <person name="Liu H."/>
            <person name="Zhao H."/>
            <person name="Xu D."/>
            <person name="Zhang Y."/>
        </authorList>
    </citation>
    <scope>NUCLEOTIDE SEQUENCE [LARGE SCALE GENOMIC DNA]</scope>
    <source>
        <strain evidence="2">cv. Yunnan</strain>
        <tissue evidence="1">Leaves</tissue>
    </source>
</reference>
<accession>A0ACB9GNY7</accession>
<name>A0ACB9GNY7_9ASTR</name>
<dbReference type="Proteomes" id="UP001056120">
    <property type="component" value="Linkage Group LG14"/>
</dbReference>
<reference evidence="2" key="1">
    <citation type="journal article" date="2022" name="Mol. Ecol. Resour.">
        <title>The genomes of chicory, endive, great burdock and yacon provide insights into Asteraceae palaeo-polyploidization history and plant inulin production.</title>
        <authorList>
            <person name="Fan W."/>
            <person name="Wang S."/>
            <person name="Wang H."/>
            <person name="Wang A."/>
            <person name="Jiang F."/>
            <person name="Liu H."/>
            <person name="Zhao H."/>
            <person name="Xu D."/>
            <person name="Zhang Y."/>
        </authorList>
    </citation>
    <scope>NUCLEOTIDE SEQUENCE [LARGE SCALE GENOMIC DNA]</scope>
    <source>
        <strain evidence="2">cv. Yunnan</strain>
    </source>
</reference>
<comment type="caution">
    <text evidence="1">The sequence shown here is derived from an EMBL/GenBank/DDBJ whole genome shotgun (WGS) entry which is preliminary data.</text>
</comment>
<keyword evidence="2" id="KW-1185">Reference proteome</keyword>
<dbReference type="EMBL" id="CM042031">
    <property type="protein sequence ID" value="KAI3784437.1"/>
    <property type="molecule type" value="Genomic_DNA"/>
</dbReference>
<evidence type="ECO:0000313" key="2">
    <source>
        <dbReference type="Proteomes" id="UP001056120"/>
    </source>
</evidence>
<organism evidence="1 2">
    <name type="scientific">Smallanthus sonchifolius</name>
    <dbReference type="NCBI Taxonomy" id="185202"/>
    <lineage>
        <taxon>Eukaryota</taxon>
        <taxon>Viridiplantae</taxon>
        <taxon>Streptophyta</taxon>
        <taxon>Embryophyta</taxon>
        <taxon>Tracheophyta</taxon>
        <taxon>Spermatophyta</taxon>
        <taxon>Magnoliopsida</taxon>
        <taxon>eudicotyledons</taxon>
        <taxon>Gunneridae</taxon>
        <taxon>Pentapetalae</taxon>
        <taxon>asterids</taxon>
        <taxon>campanulids</taxon>
        <taxon>Asterales</taxon>
        <taxon>Asteraceae</taxon>
        <taxon>Asteroideae</taxon>
        <taxon>Heliantheae alliance</taxon>
        <taxon>Millerieae</taxon>
        <taxon>Smallanthus</taxon>
    </lineage>
</organism>
<gene>
    <name evidence="1" type="ORF">L1987_43536</name>
</gene>
<evidence type="ECO:0000313" key="1">
    <source>
        <dbReference type="EMBL" id="KAI3784437.1"/>
    </source>
</evidence>
<proteinExistence type="predicted"/>
<protein>
    <submittedName>
        <fullName evidence="1">Uncharacterized protein</fullName>
    </submittedName>
</protein>